<protein>
    <recommendedName>
        <fullName evidence="3">DUF2971 domain-containing protein</fullName>
    </recommendedName>
</protein>
<dbReference type="STRING" id="80852.AWOD_II_0702"/>
<evidence type="ECO:0000313" key="2">
    <source>
        <dbReference type="Proteomes" id="UP000032427"/>
    </source>
</evidence>
<name>A0A090I6L7_9GAMM</name>
<proteinExistence type="predicted"/>
<dbReference type="AlphaFoldDB" id="A0A090I6L7"/>
<sequence length="319" mass="36974">MTQPKYLNDKGSEARLSPYFNEFSPADYAWARKEHLKIQMDLSYTPSDEELENFFLKPSGVRYGDLFPHMLRQEGFQSMEEYDKENLVKAAQQLNTFLVEALSCQLGVLSLSKSATNELMWTHYASEGQGLAVTFDEQHSFFKQLPPKDVSYTSEKRASLTYYKGTMRINGAPIENFQPDSFKNSIGMMQSLLSKGVDIHEFSERLLYSKDKLWAYEEEARIVLPLMHCDEEIGTKIKPEFGLQFPEQVSHFFHEYSEINLKRIPFDGFKSIIFGYSMVKEHKLLIAKLVSENRDLSHLKLKEARHDIFGKLEIVDFVV</sequence>
<dbReference type="PATRIC" id="fig|80852.17.peg.3482"/>
<dbReference type="OrthoDB" id="4119964at2"/>
<evidence type="ECO:0000313" key="1">
    <source>
        <dbReference type="EMBL" id="CED57335.1"/>
    </source>
</evidence>
<dbReference type="Proteomes" id="UP000032427">
    <property type="component" value="Chromosome 2"/>
</dbReference>
<dbReference type="EMBL" id="LN554847">
    <property type="protein sequence ID" value="CED57335.1"/>
    <property type="molecule type" value="Genomic_DNA"/>
</dbReference>
<dbReference type="Pfam" id="PF11185">
    <property type="entry name" value="DUF2971"/>
    <property type="match status" value="1"/>
</dbReference>
<dbReference type="InterPro" id="IPR021352">
    <property type="entry name" value="DUF2971"/>
</dbReference>
<dbReference type="KEGG" id="awd:AWOD_II_0702"/>
<keyword evidence="2" id="KW-1185">Reference proteome</keyword>
<dbReference type="HOGENOM" id="CLU_870556_0_0_6"/>
<accession>A0A090I6L7</accession>
<organism evidence="1 2">
    <name type="scientific">Aliivibrio wodanis</name>
    <dbReference type="NCBI Taxonomy" id="80852"/>
    <lineage>
        <taxon>Bacteria</taxon>
        <taxon>Pseudomonadati</taxon>
        <taxon>Pseudomonadota</taxon>
        <taxon>Gammaproteobacteria</taxon>
        <taxon>Vibrionales</taxon>
        <taxon>Vibrionaceae</taxon>
        <taxon>Aliivibrio</taxon>
    </lineage>
</organism>
<reference evidence="2" key="1">
    <citation type="submission" date="2014-09" db="EMBL/GenBank/DDBJ databases">
        <authorList>
            <person name="Hjerde E."/>
        </authorList>
    </citation>
    <scope>NUCLEOTIDE SEQUENCE [LARGE SCALE GENOMIC DNA]</scope>
    <source>
        <strain evidence="2">06/09/139</strain>
    </source>
</reference>
<evidence type="ECO:0008006" key="3">
    <source>
        <dbReference type="Google" id="ProtNLM"/>
    </source>
</evidence>
<gene>
    <name evidence="1" type="ORF">AWOD_II_0702</name>
</gene>